<feature type="compositionally biased region" description="Acidic residues" evidence="2">
    <location>
        <begin position="729"/>
        <end position="740"/>
    </location>
</feature>
<protein>
    <recommendedName>
        <fullName evidence="5">Serine/threonine-protein phosphatase 6 regulatory subunit 2</fullName>
    </recommendedName>
</protein>
<evidence type="ECO:0000313" key="3">
    <source>
        <dbReference type="EMBL" id="KAG8365659.1"/>
    </source>
</evidence>
<proteinExistence type="inferred from homology"/>
<dbReference type="GO" id="GO:0019903">
    <property type="term" value="F:protein phosphatase binding"/>
    <property type="evidence" value="ECO:0007669"/>
    <property type="project" value="InterPro"/>
</dbReference>
<keyword evidence="4" id="KW-1185">Reference proteome</keyword>
<dbReference type="PANTHER" id="PTHR12634:SF37">
    <property type="entry name" value="SIT4 PHOSPHATASE-ASSOCIATED FAMILY PROTEIN"/>
    <property type="match status" value="1"/>
</dbReference>
<evidence type="ECO:0000256" key="1">
    <source>
        <dbReference type="ARBA" id="ARBA00006180"/>
    </source>
</evidence>
<evidence type="ECO:0000313" key="4">
    <source>
        <dbReference type="Proteomes" id="UP000826271"/>
    </source>
</evidence>
<dbReference type="GO" id="GO:0019888">
    <property type="term" value="F:protein phosphatase regulator activity"/>
    <property type="evidence" value="ECO:0007669"/>
    <property type="project" value="TreeGrafter"/>
</dbReference>
<evidence type="ECO:0008006" key="5">
    <source>
        <dbReference type="Google" id="ProtNLM"/>
    </source>
</evidence>
<feature type="compositionally biased region" description="Low complexity" evidence="2">
    <location>
        <begin position="709"/>
        <end position="718"/>
    </location>
</feature>
<feature type="region of interest" description="Disordered" evidence="2">
    <location>
        <begin position="707"/>
        <end position="890"/>
    </location>
</feature>
<dbReference type="Proteomes" id="UP000826271">
    <property type="component" value="Unassembled WGS sequence"/>
</dbReference>
<dbReference type="Pfam" id="PF04499">
    <property type="entry name" value="SAPS"/>
    <property type="match status" value="1"/>
</dbReference>
<dbReference type="EMBL" id="WHWC01000018">
    <property type="protein sequence ID" value="KAG8365659.1"/>
    <property type="molecule type" value="Genomic_DNA"/>
</dbReference>
<gene>
    <name evidence="3" type="ORF">BUALT_Bualt18G0129000</name>
</gene>
<feature type="compositionally biased region" description="Basic and acidic residues" evidence="2">
    <location>
        <begin position="810"/>
        <end position="823"/>
    </location>
</feature>
<comment type="caution">
    <text evidence="3">The sequence shown here is derived from an EMBL/GenBank/DDBJ whole genome shotgun (WGS) entry which is preliminary data.</text>
</comment>
<feature type="compositionally biased region" description="Basic and acidic residues" evidence="2">
    <location>
        <begin position="749"/>
        <end position="771"/>
    </location>
</feature>
<dbReference type="PANTHER" id="PTHR12634">
    <property type="entry name" value="SIT4 YEAST -ASSOCIATING PROTEIN-RELATED"/>
    <property type="match status" value="1"/>
</dbReference>
<dbReference type="InterPro" id="IPR016024">
    <property type="entry name" value="ARM-type_fold"/>
</dbReference>
<dbReference type="AlphaFoldDB" id="A0AAV6WD94"/>
<dbReference type="SUPFAM" id="SSF48371">
    <property type="entry name" value="ARM repeat"/>
    <property type="match status" value="1"/>
</dbReference>
<organism evidence="3 4">
    <name type="scientific">Buddleja alternifolia</name>
    <dbReference type="NCBI Taxonomy" id="168488"/>
    <lineage>
        <taxon>Eukaryota</taxon>
        <taxon>Viridiplantae</taxon>
        <taxon>Streptophyta</taxon>
        <taxon>Embryophyta</taxon>
        <taxon>Tracheophyta</taxon>
        <taxon>Spermatophyta</taxon>
        <taxon>Magnoliopsida</taxon>
        <taxon>eudicotyledons</taxon>
        <taxon>Gunneridae</taxon>
        <taxon>Pentapetalae</taxon>
        <taxon>asterids</taxon>
        <taxon>lamiids</taxon>
        <taxon>Lamiales</taxon>
        <taxon>Scrophulariaceae</taxon>
        <taxon>Buddlejeae</taxon>
        <taxon>Buddleja</taxon>
    </lineage>
</organism>
<name>A0AAV6WD94_9LAMI</name>
<accession>A0AAV6WD94</accession>
<reference evidence="3" key="1">
    <citation type="submission" date="2019-10" db="EMBL/GenBank/DDBJ databases">
        <authorList>
            <person name="Zhang R."/>
            <person name="Pan Y."/>
            <person name="Wang J."/>
            <person name="Ma R."/>
            <person name="Yu S."/>
        </authorList>
    </citation>
    <scope>NUCLEOTIDE SEQUENCE</scope>
    <source>
        <strain evidence="3">LA-IB0</strain>
        <tissue evidence="3">Leaf</tissue>
    </source>
</reference>
<evidence type="ECO:0000256" key="2">
    <source>
        <dbReference type="SAM" id="MobiDB-lite"/>
    </source>
</evidence>
<sequence>MLDPMPCYGVDWSLNLMMPSDLSFPEYLKFDQVDHSTWSHGVGLGDSYRPSVCRNAESSSGGNMNFNTFPTIDFNIESETSLFSALFAFMESCPVHVLTALMIIMRSTVYVTRVRPFIKFYLSQVETILDKENFTLDELLDEDEIIQECKALNGRLISFLRERDQVKRLLQYIVEEAPEDAERQRTFKFPFIACEIFTCEVDIILKALVEDDELMDLLFSFLDPECTHSTLLAGYFSKVVVCLLMRKTTPLMNYIRAHQDIIKKLVDLIGITSIMEVLIRLIGVDEHIYANYADSMQWLEDLNVLEMIVDKFSSSDCPEVHANAAETLCTITRYAPPGIASKISTPSFIGRLFRHALEDSRPKSVLVNLLSVCISLLDPKRLTSGAYYMYNRQMTNGSGITANPETVQGMLESVGDLLKLLDLSSEDHVVLTTYGKLQPPLGKHRLKIIEFISVLVAVSSEVAEKDLIHLGAVKRILELFFEYPYNNFLHHHVEQVVISCLGSKNPQFVEHLLRDCNLIGRILEAEKNFTLAVDVNKPTVAAEGRSQPRIGNIGHLTRIANKLVQLGNSDSEIQTYLQENVDWVDWQTDVLLKRNTLENVFQWACGRPTTLRDRNRDSDDDDYTDRDYDVAALANNLSQAFRYGIYSNDDNDEAHGSLERDDEDVYFDDESAEVVISSLRLGDDQESGSLFTNSNWFAFEDERIANENSTSSVSPSSPDIKGHEVDDRSVDDDVIIDDLADMATSNEPPDSKPTLDDNEPSKLSEDLRETETIGAHKPSTWVEWRENSADASAAAECPSIPEGDLQVESEEARVDDIAPDKTDASPGPTGGPADDCNSDGGCSPDPKEIDSGTNSSQFTEEGEGNQVISKADPHAGTEDSSGPNDSEEKN</sequence>
<comment type="similarity">
    <text evidence="1">Belongs to the SAPS family.</text>
</comment>
<dbReference type="InterPro" id="IPR007587">
    <property type="entry name" value="SAPS"/>
</dbReference>